<protein>
    <recommendedName>
        <fullName evidence="1">Brinker DNA-binding domain-containing protein</fullName>
    </recommendedName>
</protein>
<reference evidence="2" key="1">
    <citation type="submission" date="2016-05" db="EMBL/GenBank/DDBJ databases">
        <authorList>
            <person name="Lavstsen T."/>
            <person name="Jespersen J.S."/>
        </authorList>
    </citation>
    <scope>NUCLEOTIDE SEQUENCE</scope>
    <source>
        <tissue evidence="2">Brain</tissue>
    </source>
</reference>
<dbReference type="InterPro" id="IPR010921">
    <property type="entry name" value="Trp_repressor/repl_initiator"/>
</dbReference>
<feature type="non-terminal residue" evidence="2">
    <location>
        <position position="64"/>
    </location>
</feature>
<feature type="domain" description="Brinker DNA-binding" evidence="1">
    <location>
        <begin position="18"/>
        <end position="60"/>
    </location>
</feature>
<reference evidence="2" key="2">
    <citation type="submission" date="2016-06" db="EMBL/GenBank/DDBJ databases">
        <title>The genome of a short-lived fish provides insights into sex chromosome evolution and the genetic control of aging.</title>
        <authorList>
            <person name="Reichwald K."/>
            <person name="Felder M."/>
            <person name="Petzold A."/>
            <person name="Koch P."/>
            <person name="Groth M."/>
            <person name="Platzer M."/>
        </authorList>
    </citation>
    <scope>NUCLEOTIDE SEQUENCE</scope>
    <source>
        <tissue evidence="2">Brain</tissue>
    </source>
</reference>
<accession>A0A1A8NLQ0</accession>
<dbReference type="AlphaFoldDB" id="A0A1A8NLQ0"/>
<dbReference type="Gene3D" id="1.10.10.60">
    <property type="entry name" value="Homeodomain-like"/>
    <property type="match status" value="1"/>
</dbReference>
<dbReference type="SUPFAM" id="SSF48295">
    <property type="entry name" value="TrpR-like"/>
    <property type="match status" value="1"/>
</dbReference>
<dbReference type="InterPro" id="IPR018586">
    <property type="entry name" value="Brinker_DNA-bd"/>
</dbReference>
<name>A0A1A8NLQ0_9TELE</name>
<evidence type="ECO:0000259" key="1">
    <source>
        <dbReference type="Pfam" id="PF09607"/>
    </source>
</evidence>
<organism evidence="2">
    <name type="scientific">Nothobranchius pienaari</name>
    <dbReference type="NCBI Taxonomy" id="704102"/>
    <lineage>
        <taxon>Eukaryota</taxon>
        <taxon>Metazoa</taxon>
        <taxon>Chordata</taxon>
        <taxon>Craniata</taxon>
        <taxon>Vertebrata</taxon>
        <taxon>Euteleostomi</taxon>
        <taxon>Actinopterygii</taxon>
        <taxon>Neopterygii</taxon>
        <taxon>Teleostei</taxon>
        <taxon>Neoteleostei</taxon>
        <taxon>Acanthomorphata</taxon>
        <taxon>Ovalentaria</taxon>
        <taxon>Atherinomorphae</taxon>
        <taxon>Cyprinodontiformes</taxon>
        <taxon>Nothobranchiidae</taxon>
        <taxon>Nothobranchius</taxon>
    </lineage>
</organism>
<dbReference type="EMBL" id="HAEG01003769">
    <property type="protein sequence ID" value="SBR69933.1"/>
    <property type="molecule type" value="Transcribed_RNA"/>
</dbReference>
<dbReference type="GO" id="GO:0043565">
    <property type="term" value="F:sequence-specific DNA binding"/>
    <property type="evidence" value="ECO:0007669"/>
    <property type="project" value="InterPro"/>
</dbReference>
<evidence type="ECO:0000313" key="2">
    <source>
        <dbReference type="EMBL" id="SBR69933.1"/>
    </source>
</evidence>
<proteinExistence type="predicted"/>
<dbReference type="Pfam" id="PF09607">
    <property type="entry name" value="BrkDBD"/>
    <property type="match status" value="1"/>
</dbReference>
<sequence>MRGMLNIVLTTLRMAPTKRRAYEAQFNLQAISYAEQHGNRAAAREFTINESMACKWRKLEKTST</sequence>
<gene>
    <name evidence="2" type="primary">Nfu_g_1_024854</name>
</gene>